<dbReference type="Gene3D" id="1.10.287.470">
    <property type="entry name" value="Helix hairpin bin"/>
    <property type="match status" value="1"/>
</dbReference>
<evidence type="ECO:0000313" key="9">
    <source>
        <dbReference type="EMBL" id="RNB80120.1"/>
    </source>
</evidence>
<dbReference type="RefSeq" id="WP_122921104.1">
    <property type="nucleotide sequence ID" value="NZ_RHHQ01000025.1"/>
</dbReference>
<evidence type="ECO:0000259" key="7">
    <source>
        <dbReference type="Pfam" id="PF25954"/>
    </source>
</evidence>
<reference evidence="9 10" key="1">
    <citation type="submission" date="2018-10" db="EMBL/GenBank/DDBJ databases">
        <title>Phylogenomics of Brevibacillus.</title>
        <authorList>
            <person name="Dunlap C."/>
        </authorList>
    </citation>
    <scope>NUCLEOTIDE SEQUENCE [LARGE SCALE GENOMIC DNA]</scope>
    <source>
        <strain evidence="9 10">JCM 15716</strain>
    </source>
</reference>
<accession>A0A3M8CWE6</accession>
<dbReference type="InterPro" id="IPR058792">
    <property type="entry name" value="Beta-barrel_RND_2"/>
</dbReference>
<evidence type="ECO:0000259" key="8">
    <source>
        <dbReference type="Pfam" id="PF25989"/>
    </source>
</evidence>
<gene>
    <name evidence="9" type="ORF">EDM56_27295</name>
</gene>
<evidence type="ECO:0000256" key="5">
    <source>
        <dbReference type="SAM" id="SignalP"/>
    </source>
</evidence>
<feature type="region of interest" description="Disordered" evidence="4">
    <location>
        <begin position="126"/>
        <end position="145"/>
    </location>
</feature>
<evidence type="ECO:0000313" key="10">
    <source>
        <dbReference type="Proteomes" id="UP000271031"/>
    </source>
</evidence>
<dbReference type="Gene3D" id="2.40.50.100">
    <property type="match status" value="1"/>
</dbReference>
<keyword evidence="10" id="KW-1185">Reference proteome</keyword>
<feature type="domain" description="YknX-like C-terminal permuted SH3-like" evidence="8">
    <location>
        <begin position="347"/>
        <end position="414"/>
    </location>
</feature>
<dbReference type="FunFam" id="2.40.30.170:FF:000010">
    <property type="entry name" value="Efflux RND transporter periplasmic adaptor subunit"/>
    <property type="match status" value="1"/>
</dbReference>
<evidence type="ECO:0000256" key="2">
    <source>
        <dbReference type="ARBA" id="ARBA00009477"/>
    </source>
</evidence>
<dbReference type="PROSITE" id="PS51257">
    <property type="entry name" value="PROKAR_LIPOPROTEIN"/>
    <property type="match status" value="1"/>
</dbReference>
<feature type="domain" description="YbhG-like alpha-helical hairpin" evidence="6">
    <location>
        <begin position="100"/>
        <end position="227"/>
    </location>
</feature>
<keyword evidence="5" id="KW-0732">Signal</keyword>
<protein>
    <submittedName>
        <fullName evidence="9">Efflux RND transporter periplasmic adaptor subunit</fullName>
    </submittedName>
</protein>
<dbReference type="InterPro" id="IPR058637">
    <property type="entry name" value="YknX-like_C"/>
</dbReference>
<dbReference type="Pfam" id="PF25954">
    <property type="entry name" value="Beta-barrel_RND_2"/>
    <property type="match status" value="1"/>
</dbReference>
<dbReference type="PANTHER" id="PTHR32347:SF23">
    <property type="entry name" value="BLL5650 PROTEIN"/>
    <property type="match status" value="1"/>
</dbReference>
<dbReference type="InterPro" id="IPR006143">
    <property type="entry name" value="RND_pump_MFP"/>
</dbReference>
<feature type="chain" id="PRO_5038633747" evidence="5">
    <location>
        <begin position="31"/>
        <end position="415"/>
    </location>
</feature>
<proteinExistence type="inferred from homology"/>
<dbReference type="SUPFAM" id="SSF56954">
    <property type="entry name" value="Outer membrane efflux proteins (OEP)"/>
    <property type="match status" value="1"/>
</dbReference>
<dbReference type="Pfam" id="PF25989">
    <property type="entry name" value="YknX_C"/>
    <property type="match status" value="1"/>
</dbReference>
<dbReference type="Gene3D" id="2.40.30.170">
    <property type="match status" value="1"/>
</dbReference>
<dbReference type="NCBIfam" id="TIGR01730">
    <property type="entry name" value="RND_mfp"/>
    <property type="match status" value="1"/>
</dbReference>
<sequence>MKKITMKKHQNIAMYAAVLSLSVLFAGCSADNGTVGQAVGNPVVQVIKAGNLTGNQLMISGKVTPNQEVQVVSKVAGRVSTVSVDEGSIVKAGDALVKLEADDYNQQVIQARAALASARAKLADTKAGTRSEEIQRQKSGLESSKAAYDNAQKTLERTKSLFTSGAVSQTDLEKAQLALEQAKSGYEQLQAQLQLSENGPTGNTIQALQAEVDRLNSSVQLAEISVNNTTVKSPIAGIVAKRSIDPGELATPGAPLFTVVDMKTVQVQFSVNQDQINLIQPGATVEMKTNSIPDKTFKGTVIFISPISDAGTNTFPVKVKVDNAQGLLRSGMIMDATIGTSANATRIEVPTSSLVKDSDKTYLYTVTDGVAHRVEVKTEDKDANWSYVTNGLDQASQVIVNPGSQLKDGDKVTVK</sequence>
<dbReference type="GO" id="GO:0016020">
    <property type="term" value="C:membrane"/>
    <property type="evidence" value="ECO:0007669"/>
    <property type="project" value="InterPro"/>
</dbReference>
<evidence type="ECO:0000256" key="3">
    <source>
        <dbReference type="ARBA" id="ARBA00023054"/>
    </source>
</evidence>
<dbReference type="OrthoDB" id="9810430at2"/>
<feature type="compositionally biased region" description="Basic and acidic residues" evidence="4">
    <location>
        <begin position="126"/>
        <end position="136"/>
    </location>
</feature>
<evidence type="ECO:0000256" key="1">
    <source>
        <dbReference type="ARBA" id="ARBA00004196"/>
    </source>
</evidence>
<dbReference type="InterPro" id="IPR059052">
    <property type="entry name" value="HH_YbhG-like"/>
</dbReference>
<dbReference type="GO" id="GO:0015562">
    <property type="term" value="F:efflux transmembrane transporter activity"/>
    <property type="evidence" value="ECO:0007669"/>
    <property type="project" value="InterPro"/>
</dbReference>
<evidence type="ECO:0000256" key="4">
    <source>
        <dbReference type="SAM" id="MobiDB-lite"/>
    </source>
</evidence>
<keyword evidence="3" id="KW-0175">Coiled coil</keyword>
<organism evidence="9 10">
    <name type="scientific">Brevibacillus fluminis</name>
    <dbReference type="NCBI Taxonomy" id="511487"/>
    <lineage>
        <taxon>Bacteria</taxon>
        <taxon>Bacillati</taxon>
        <taxon>Bacillota</taxon>
        <taxon>Bacilli</taxon>
        <taxon>Bacillales</taxon>
        <taxon>Paenibacillaceae</taxon>
        <taxon>Brevibacillus</taxon>
    </lineage>
</organism>
<feature type="domain" description="CusB-like beta-barrel" evidence="7">
    <location>
        <begin position="266"/>
        <end position="340"/>
    </location>
</feature>
<dbReference type="InterPro" id="IPR050465">
    <property type="entry name" value="UPF0194_transport"/>
</dbReference>
<dbReference type="SUPFAM" id="SSF111369">
    <property type="entry name" value="HlyD-like secretion proteins"/>
    <property type="match status" value="2"/>
</dbReference>
<comment type="subcellular location">
    <subcellularLocation>
        <location evidence="1">Cell envelope</location>
    </subcellularLocation>
</comment>
<dbReference type="EMBL" id="RHHQ01000025">
    <property type="protein sequence ID" value="RNB80120.1"/>
    <property type="molecule type" value="Genomic_DNA"/>
</dbReference>
<dbReference type="PANTHER" id="PTHR32347">
    <property type="entry name" value="EFFLUX SYSTEM COMPONENT YKNX-RELATED"/>
    <property type="match status" value="1"/>
</dbReference>
<dbReference type="AlphaFoldDB" id="A0A3M8CWE6"/>
<feature type="signal peptide" evidence="5">
    <location>
        <begin position="1"/>
        <end position="30"/>
    </location>
</feature>
<comment type="similarity">
    <text evidence="2">Belongs to the membrane fusion protein (MFP) (TC 8.A.1) family.</text>
</comment>
<dbReference type="Gene3D" id="2.40.420.20">
    <property type="match status" value="1"/>
</dbReference>
<dbReference type="Pfam" id="PF25881">
    <property type="entry name" value="HH_YBHG"/>
    <property type="match status" value="1"/>
</dbReference>
<evidence type="ECO:0000259" key="6">
    <source>
        <dbReference type="Pfam" id="PF25881"/>
    </source>
</evidence>
<dbReference type="GO" id="GO:0030313">
    <property type="term" value="C:cell envelope"/>
    <property type="evidence" value="ECO:0007669"/>
    <property type="project" value="UniProtKB-SubCell"/>
</dbReference>
<comment type="caution">
    <text evidence="9">The sequence shown here is derived from an EMBL/GenBank/DDBJ whole genome shotgun (WGS) entry which is preliminary data.</text>
</comment>
<dbReference type="Proteomes" id="UP000271031">
    <property type="component" value="Unassembled WGS sequence"/>
</dbReference>
<name>A0A3M8CWE6_9BACL</name>